<dbReference type="OrthoDB" id="2795925at2759"/>
<evidence type="ECO:0000313" key="1">
    <source>
        <dbReference type="EMBL" id="KIP01685.1"/>
    </source>
</evidence>
<proteinExistence type="predicted"/>
<dbReference type="EMBL" id="KN840748">
    <property type="protein sequence ID" value="KIP01685.1"/>
    <property type="molecule type" value="Genomic_DNA"/>
</dbReference>
<sequence>ERDDIRVEYHPNSGRRTKVYRFDDYARESPSGPIRDHTQEKPYEPWKSLVDFEFAELVLDKNLKKEQVEFLLSLINRNGSVLSFSSYADIEKGWEKAALYHPKFNKETYTVNYRKQPQSFDIHVRSLWEWIVSVVEEPDLAPHFQWDAQRISKWNGERWVQQWEDPCTGESMWDAQTQLPEKDGKPLGIILYADKSKISSFGTQQGYPVVARIANVDSSIRNGRGMGGGRIVGFLPVVSLKDTPKTRGVTEWVDFKRVVWHEGFKHILESVEILSKVGFVIVCGDKIERKLYPYLHILSADYEEQCVMALIRGNMGKCPCPICEVPDTELLNLRKKWPERNPIEIEKLITQKYKHSSDKEKLLQAKGLRPIISCFWALLNWNVYKALSFDRLHAYHLGLFADHIWDQLKKVINKLPKSAAENVDKGAAAMPRWRKLSHFDKIMLMEFSDGNKFRDIAKICLYAACNVLTKKASPAGYALMKVLRKYLECDTLMGFEVHTEDTLERLDNLIMELGDLIQKYHVLAQALFVKPKDKVKSWNFPKVHTHAHATRDICLKGVLMHMSTRISEGLHGPVRNWVKERTNNQNIWDQVTNGDQKLLCSLAIRERINAWNNHTEELAEDNSANSRVAEQYTFMQISLGSLQPKMTIGHILDIHKADSAFNNFLPNLNTSLTGLMTAEYQTPTIIDFASDTPLIEARFIKVDFESMVTWRQERDYLRCSPMFHHQPRYDGIIFLDAEGLYAFAKLVFVFVCIVPGPGGTEKVKVPMALVQTCEHAIRRHVDHDLGLYPLRMRDRSYCRIIPLRSVVRGALLYKDSDPKRPHHYFAVDIVDSDMFLRVGSIFD</sequence>
<evidence type="ECO:0000313" key="2">
    <source>
        <dbReference type="Proteomes" id="UP000053257"/>
    </source>
</evidence>
<name>A0A0C3S273_PHLG1</name>
<feature type="non-terminal residue" evidence="1">
    <location>
        <position position="1"/>
    </location>
</feature>
<accession>A0A0C3S273</accession>
<organism evidence="1 2">
    <name type="scientific">Phlebiopsis gigantea (strain 11061_1 CR5-6)</name>
    <name type="common">White-rot fungus</name>
    <name type="synonym">Peniophora gigantea</name>
    <dbReference type="NCBI Taxonomy" id="745531"/>
    <lineage>
        <taxon>Eukaryota</taxon>
        <taxon>Fungi</taxon>
        <taxon>Dikarya</taxon>
        <taxon>Basidiomycota</taxon>
        <taxon>Agaricomycotina</taxon>
        <taxon>Agaricomycetes</taxon>
        <taxon>Polyporales</taxon>
        <taxon>Phanerochaetaceae</taxon>
        <taxon>Phlebiopsis</taxon>
    </lineage>
</organism>
<protein>
    <submittedName>
        <fullName evidence="1">Uncharacterized protein</fullName>
    </submittedName>
</protein>
<dbReference type="HOGENOM" id="CLU_009122_0_0_1"/>
<dbReference type="Pfam" id="PF18759">
    <property type="entry name" value="Plavaka"/>
    <property type="match status" value="1"/>
</dbReference>
<dbReference type="STRING" id="745531.A0A0C3S273"/>
<dbReference type="Proteomes" id="UP000053257">
    <property type="component" value="Unassembled WGS sequence"/>
</dbReference>
<dbReference type="AlphaFoldDB" id="A0A0C3S273"/>
<keyword evidence="2" id="KW-1185">Reference proteome</keyword>
<reference evidence="1 2" key="1">
    <citation type="journal article" date="2014" name="PLoS Genet.">
        <title>Analysis of the Phlebiopsis gigantea genome, transcriptome and secretome provides insight into its pioneer colonization strategies of wood.</title>
        <authorList>
            <person name="Hori C."/>
            <person name="Ishida T."/>
            <person name="Igarashi K."/>
            <person name="Samejima M."/>
            <person name="Suzuki H."/>
            <person name="Master E."/>
            <person name="Ferreira P."/>
            <person name="Ruiz-Duenas F.J."/>
            <person name="Held B."/>
            <person name="Canessa P."/>
            <person name="Larrondo L.F."/>
            <person name="Schmoll M."/>
            <person name="Druzhinina I.S."/>
            <person name="Kubicek C.P."/>
            <person name="Gaskell J.A."/>
            <person name="Kersten P."/>
            <person name="St John F."/>
            <person name="Glasner J."/>
            <person name="Sabat G."/>
            <person name="Splinter BonDurant S."/>
            <person name="Syed K."/>
            <person name="Yadav J."/>
            <person name="Mgbeahuruike A.C."/>
            <person name="Kovalchuk A."/>
            <person name="Asiegbu F.O."/>
            <person name="Lackner G."/>
            <person name="Hoffmeister D."/>
            <person name="Rencoret J."/>
            <person name="Gutierrez A."/>
            <person name="Sun H."/>
            <person name="Lindquist E."/>
            <person name="Barry K."/>
            <person name="Riley R."/>
            <person name="Grigoriev I.V."/>
            <person name="Henrissat B."/>
            <person name="Kues U."/>
            <person name="Berka R.M."/>
            <person name="Martinez A.T."/>
            <person name="Covert S.F."/>
            <person name="Blanchette R.A."/>
            <person name="Cullen D."/>
        </authorList>
    </citation>
    <scope>NUCLEOTIDE SEQUENCE [LARGE SCALE GENOMIC DNA]</scope>
    <source>
        <strain evidence="1 2">11061_1 CR5-6</strain>
    </source>
</reference>
<dbReference type="InterPro" id="IPR041078">
    <property type="entry name" value="Plavaka"/>
</dbReference>
<gene>
    <name evidence="1" type="ORF">PHLGIDRAFT_80257</name>
</gene>